<reference evidence="1" key="1">
    <citation type="submission" date="2013-12" db="EMBL/GenBank/DDBJ databases">
        <authorList>
            <person name="Omoto C.K."/>
            <person name="Sibley D."/>
            <person name="Venepally P."/>
            <person name="Hadjithomas M."/>
            <person name="Karamycheva S."/>
            <person name="Brunk B."/>
            <person name="Roos D."/>
            <person name="Caler E."/>
            <person name="Lorenzi H."/>
        </authorList>
    </citation>
    <scope>NUCLEOTIDE SEQUENCE</scope>
</reference>
<comment type="caution">
    <text evidence="1">The sequence shown here is derived from an EMBL/GenBank/DDBJ whole genome shotgun (WGS) entry which is preliminary data.</text>
</comment>
<organism evidence="1 2">
    <name type="scientific">Gregarina niphandrodes</name>
    <name type="common">Septate eugregarine</name>
    <dbReference type="NCBI Taxonomy" id="110365"/>
    <lineage>
        <taxon>Eukaryota</taxon>
        <taxon>Sar</taxon>
        <taxon>Alveolata</taxon>
        <taxon>Apicomplexa</taxon>
        <taxon>Conoidasida</taxon>
        <taxon>Gregarinasina</taxon>
        <taxon>Eugregarinorida</taxon>
        <taxon>Gregarinidae</taxon>
        <taxon>Gregarina</taxon>
    </lineage>
</organism>
<keyword evidence="2" id="KW-1185">Reference proteome</keyword>
<dbReference type="eggNOG" id="ENOG502SPPU">
    <property type="taxonomic scope" value="Eukaryota"/>
</dbReference>
<protein>
    <submittedName>
        <fullName evidence="1">Uncharacterized protein</fullName>
    </submittedName>
</protein>
<dbReference type="Proteomes" id="UP000019763">
    <property type="component" value="Unassembled WGS sequence"/>
</dbReference>
<dbReference type="VEuPathDB" id="CryptoDB:GNI_087820"/>
<evidence type="ECO:0000313" key="2">
    <source>
        <dbReference type="Proteomes" id="UP000019763"/>
    </source>
</evidence>
<name>A0A023B5V0_GRENI</name>
<dbReference type="EMBL" id="AFNH02000659">
    <property type="protein sequence ID" value="EZG62745.1"/>
    <property type="molecule type" value="Genomic_DNA"/>
</dbReference>
<dbReference type="AlphaFoldDB" id="A0A023B5V0"/>
<proteinExistence type="predicted"/>
<sequence length="618" mass="70083">MIGEIGFDVPTGNKQCTFEMCHQAIERFLPTAGFRSLSGRFAYWLLLGSTVFKKSPNGFCRWEHERLVVHRISSYCTNQVDPDCSAQVSQQLDPRSHAGPVVDSPVVDSPVVDSPVVDPLEVDRCTGSTYTRSNKSDVNKGIQIIFPEEEGLFVDARCLVWAYDILSHGWWHLVPFEVKKPISVFGLARKAVEWEEARKANPALRPNITFEASCYKVSYGYKIVWDLVMFSEWLRTGRSTGDVGFKHVSQENRQGGWLIASGDASAAVRDLVQSWPTNQSSKGEGFACILRRWRRRYKPPTFAGEGGSLRSRTECLSWREFTGIVVKTLGELGVPVEQAPKELRRCQRRQQIREKVAAFTELNDPAHTSFLDVMMSDSPPSHLMSISGNKFQVVKETETGMQIPPRYLVWAYDVLNHDWWAAVPEDIFCSGLSVFGLAQKACEANNQKIHSLSASCYNCGERNRAHRFTQSCERCEEPWSPEEFWEWLRSRHFEHVCDQLKNNGQPTEECAADTRPSVNWENMNRDHLLKMIDEIGFNVPIGTEDSTYQVCDESIETFMPTAGYRSFLDKFVGARTTRSGVFKKSSDGFYPWEFQRLIVHRVSSCSTTTDPSCGTGDC</sequence>
<accession>A0A023B5V0</accession>
<dbReference type="RefSeq" id="XP_011130724.1">
    <property type="nucleotide sequence ID" value="XM_011132422.1"/>
</dbReference>
<evidence type="ECO:0000313" key="1">
    <source>
        <dbReference type="EMBL" id="EZG62745.1"/>
    </source>
</evidence>
<gene>
    <name evidence="1" type="ORF">GNI_087820</name>
</gene>
<dbReference type="GeneID" id="22913136"/>